<keyword evidence="2" id="KW-0210">Decarboxylase</keyword>
<comment type="similarity">
    <text evidence="2">Belongs to the metallo-dependent hydrolases superfamily.</text>
</comment>
<dbReference type="InterPro" id="IPR032465">
    <property type="entry name" value="ACMSD"/>
</dbReference>
<dbReference type="InterPro" id="IPR006680">
    <property type="entry name" value="Amidohydro-rel"/>
</dbReference>
<dbReference type="GO" id="GO:0016831">
    <property type="term" value="F:carboxy-lyase activity"/>
    <property type="evidence" value="ECO:0007669"/>
    <property type="project" value="UniProtKB-KW"/>
</dbReference>
<evidence type="ECO:0000256" key="1">
    <source>
        <dbReference type="ARBA" id="ARBA00023239"/>
    </source>
</evidence>
<name>A0A6U3RQS5_9STRA</name>
<organism evidence="5">
    <name type="scientific">Ditylum brightwellii</name>
    <dbReference type="NCBI Taxonomy" id="49249"/>
    <lineage>
        <taxon>Eukaryota</taxon>
        <taxon>Sar</taxon>
        <taxon>Stramenopiles</taxon>
        <taxon>Ochrophyta</taxon>
        <taxon>Bacillariophyta</taxon>
        <taxon>Mediophyceae</taxon>
        <taxon>Lithodesmiophycidae</taxon>
        <taxon>Lithodesmiales</taxon>
        <taxon>Lithodesmiaceae</taxon>
        <taxon>Ditylum</taxon>
    </lineage>
</organism>
<accession>A0A6U3RQS5</accession>
<feature type="domain" description="Amidohydrolase-related" evidence="4">
    <location>
        <begin position="92"/>
        <end position="380"/>
    </location>
</feature>
<keyword evidence="3" id="KW-1133">Transmembrane helix</keyword>
<keyword evidence="3" id="KW-0472">Membrane</keyword>
<feature type="transmembrane region" description="Helical" evidence="3">
    <location>
        <begin position="33"/>
        <end position="54"/>
    </location>
</feature>
<dbReference type="Gene3D" id="3.20.20.140">
    <property type="entry name" value="Metal-dependent hydrolases"/>
    <property type="match status" value="1"/>
</dbReference>
<reference evidence="5" key="1">
    <citation type="submission" date="2021-01" db="EMBL/GenBank/DDBJ databases">
        <authorList>
            <person name="Corre E."/>
            <person name="Pelletier E."/>
            <person name="Niang G."/>
            <person name="Scheremetjew M."/>
            <person name="Finn R."/>
            <person name="Kale V."/>
            <person name="Holt S."/>
            <person name="Cochrane G."/>
            <person name="Meng A."/>
            <person name="Brown T."/>
            <person name="Cohen L."/>
        </authorList>
    </citation>
    <scope>NUCLEOTIDE SEQUENCE</scope>
    <source>
        <strain evidence="5">Pop2</strain>
    </source>
</reference>
<sequence>MFSSCPTTSKSSPVLRLNHLHCHRRSRGGVFHIINTTNIVFSIATTILCFFPIIGTTNAYTVAPTTRLRSSLRMSSSPLDGNSSTKKAMKVIDSHLHVWASQSESAAKYPYASPDQIPPDSLINKASTDELLKTMAKCGVDGALIVQPINHKFDHSYVADAIQSHPSKFKGMLLHDPSLKADMAVQRLEELTLKGFVGVRFNPYLWPDQKCMSSKDADDGAAGLAVYKRCAELNMPVGIMCFKGLELHYEDIIKLIEHSPNTVCILDHFGFTGLDERGDDAFKKLLSLAKYPNVIVKLSALFRIPRNDNDSYPYDKVRGQRFVPLMESFGSDRLMFGTDFPFVLNEKGSYQGAVDVVSSWAENDVDRENIMHKTAERLFGVWGGSDK</sequence>
<dbReference type="PANTHER" id="PTHR21240:SF19">
    <property type="entry name" value="CATALYTIC_ HYDROLASE"/>
    <property type="match status" value="1"/>
</dbReference>
<keyword evidence="1 2" id="KW-0456">Lyase</keyword>
<protein>
    <recommendedName>
        <fullName evidence="4">Amidohydrolase-related domain-containing protein</fullName>
    </recommendedName>
</protein>
<dbReference type="InterPro" id="IPR032466">
    <property type="entry name" value="Metal_Hydrolase"/>
</dbReference>
<keyword evidence="3" id="KW-0812">Transmembrane</keyword>
<evidence type="ECO:0000259" key="4">
    <source>
        <dbReference type="Pfam" id="PF04909"/>
    </source>
</evidence>
<evidence type="ECO:0000256" key="3">
    <source>
        <dbReference type="SAM" id="Phobius"/>
    </source>
</evidence>
<proteinExistence type="inferred from homology"/>
<evidence type="ECO:0000256" key="2">
    <source>
        <dbReference type="RuleBase" id="RU366045"/>
    </source>
</evidence>
<gene>
    <name evidence="5" type="ORF">DBRI1063_LOCUS12518</name>
</gene>
<dbReference type="PANTHER" id="PTHR21240">
    <property type="entry name" value="2-AMINO-3-CARBOXYLMUCONATE-6-SEMIALDEHYDE DECARBOXYLASE"/>
    <property type="match status" value="1"/>
</dbReference>
<dbReference type="AlphaFoldDB" id="A0A6U3RQS5"/>
<evidence type="ECO:0000313" key="5">
    <source>
        <dbReference type="EMBL" id="CAD9332858.1"/>
    </source>
</evidence>
<dbReference type="Pfam" id="PF04909">
    <property type="entry name" value="Amidohydro_2"/>
    <property type="match status" value="1"/>
</dbReference>
<dbReference type="EMBL" id="HBGN01019664">
    <property type="protein sequence ID" value="CAD9332858.1"/>
    <property type="molecule type" value="Transcribed_RNA"/>
</dbReference>
<dbReference type="SUPFAM" id="SSF51556">
    <property type="entry name" value="Metallo-dependent hydrolases"/>
    <property type="match status" value="1"/>
</dbReference>
<dbReference type="GO" id="GO:0016787">
    <property type="term" value="F:hydrolase activity"/>
    <property type="evidence" value="ECO:0007669"/>
    <property type="project" value="InterPro"/>
</dbReference>